<comment type="caution">
    <text evidence="1">The sequence shown here is derived from an EMBL/GenBank/DDBJ whole genome shotgun (WGS) entry which is preliminary data.</text>
</comment>
<dbReference type="Proteomes" id="UP000805193">
    <property type="component" value="Unassembled WGS sequence"/>
</dbReference>
<evidence type="ECO:0000313" key="2">
    <source>
        <dbReference type="Proteomes" id="UP000805193"/>
    </source>
</evidence>
<proteinExistence type="predicted"/>
<reference evidence="1 2" key="1">
    <citation type="journal article" date="2020" name="Cell">
        <title>Large-Scale Comparative Analyses of Tick Genomes Elucidate Their Genetic Diversity and Vector Capacities.</title>
        <authorList>
            <consortium name="Tick Genome and Microbiome Consortium (TIGMIC)"/>
            <person name="Jia N."/>
            <person name="Wang J."/>
            <person name="Shi W."/>
            <person name="Du L."/>
            <person name="Sun Y."/>
            <person name="Zhan W."/>
            <person name="Jiang J.F."/>
            <person name="Wang Q."/>
            <person name="Zhang B."/>
            <person name="Ji P."/>
            <person name="Bell-Sakyi L."/>
            <person name="Cui X.M."/>
            <person name="Yuan T.T."/>
            <person name="Jiang B.G."/>
            <person name="Yang W.F."/>
            <person name="Lam T.T."/>
            <person name="Chang Q.C."/>
            <person name="Ding S.J."/>
            <person name="Wang X.J."/>
            <person name="Zhu J.G."/>
            <person name="Ruan X.D."/>
            <person name="Zhao L."/>
            <person name="Wei J.T."/>
            <person name="Ye R.Z."/>
            <person name="Que T.C."/>
            <person name="Du C.H."/>
            <person name="Zhou Y.H."/>
            <person name="Cheng J.X."/>
            <person name="Dai P.F."/>
            <person name="Guo W.B."/>
            <person name="Han X.H."/>
            <person name="Huang E.J."/>
            <person name="Li L.F."/>
            <person name="Wei W."/>
            <person name="Gao Y.C."/>
            <person name="Liu J.Z."/>
            <person name="Shao H.Z."/>
            <person name="Wang X."/>
            <person name="Wang C.C."/>
            <person name="Yang T.C."/>
            <person name="Huo Q.B."/>
            <person name="Li W."/>
            <person name="Chen H.Y."/>
            <person name="Chen S.E."/>
            <person name="Zhou L.G."/>
            <person name="Ni X.B."/>
            <person name="Tian J.H."/>
            <person name="Sheng Y."/>
            <person name="Liu T."/>
            <person name="Pan Y.S."/>
            <person name="Xia L.Y."/>
            <person name="Li J."/>
            <person name="Zhao F."/>
            <person name="Cao W.C."/>
        </authorList>
    </citation>
    <scope>NUCLEOTIDE SEQUENCE [LARGE SCALE GENOMIC DNA]</scope>
    <source>
        <strain evidence="1">Iper-2018</strain>
    </source>
</reference>
<accession>A0AC60P666</accession>
<gene>
    <name evidence="1" type="ORF">HPB47_008042</name>
</gene>
<name>A0AC60P666_IXOPE</name>
<dbReference type="EMBL" id="JABSTQ010011149">
    <property type="protein sequence ID" value="KAG0414792.1"/>
    <property type="molecule type" value="Genomic_DNA"/>
</dbReference>
<organism evidence="1 2">
    <name type="scientific">Ixodes persulcatus</name>
    <name type="common">Taiga tick</name>
    <dbReference type="NCBI Taxonomy" id="34615"/>
    <lineage>
        <taxon>Eukaryota</taxon>
        <taxon>Metazoa</taxon>
        <taxon>Ecdysozoa</taxon>
        <taxon>Arthropoda</taxon>
        <taxon>Chelicerata</taxon>
        <taxon>Arachnida</taxon>
        <taxon>Acari</taxon>
        <taxon>Parasitiformes</taxon>
        <taxon>Ixodida</taxon>
        <taxon>Ixodoidea</taxon>
        <taxon>Ixodidae</taxon>
        <taxon>Ixodinae</taxon>
        <taxon>Ixodes</taxon>
    </lineage>
</organism>
<sequence>MGSTPLAERVTTSIQHSEIGHQVLSHLKRFITETPEADGSLLELLEEKLQTSGYHQSLQNAIYHRLCQEIEKSELGSDEVPFLEEAQLRWQTNLVRSLKSTAKELGLPLCRKRTVGEQNLIEDRWFDLGQEEIELLAIRPMYSPQDLLDYLLSTTTPREILKVPMFEIPDSLDVDSDEYEAFAQLMAPLCFLYEDVAQMYAVFREMYCRYFHKLTTAVMQMCRCSRLVFALTLLWPIYASFKSIEAQDSAQSERWLKHWVVLGIYLLTDTMLGGSDSGALYDVVKIGLLIWIHVHANQSSPIVYDNFLRPQMARLETVINGLLEKHIILN</sequence>
<keyword evidence="2" id="KW-1185">Reference proteome</keyword>
<protein>
    <submittedName>
        <fullName evidence="1">Uncharacterized protein</fullName>
    </submittedName>
</protein>
<evidence type="ECO:0000313" key="1">
    <source>
        <dbReference type="EMBL" id="KAG0414792.1"/>
    </source>
</evidence>